<evidence type="ECO:0000313" key="1">
    <source>
        <dbReference type="Proteomes" id="UP000887580"/>
    </source>
</evidence>
<organism evidence="1 2">
    <name type="scientific">Panagrolaimus sp. PS1159</name>
    <dbReference type="NCBI Taxonomy" id="55785"/>
    <lineage>
        <taxon>Eukaryota</taxon>
        <taxon>Metazoa</taxon>
        <taxon>Ecdysozoa</taxon>
        <taxon>Nematoda</taxon>
        <taxon>Chromadorea</taxon>
        <taxon>Rhabditida</taxon>
        <taxon>Tylenchina</taxon>
        <taxon>Panagrolaimomorpha</taxon>
        <taxon>Panagrolaimoidea</taxon>
        <taxon>Panagrolaimidae</taxon>
        <taxon>Panagrolaimus</taxon>
    </lineage>
</organism>
<name>A0AC35GXW7_9BILA</name>
<dbReference type="WBParaSite" id="PS1159_v2.g9825.t1">
    <property type="protein sequence ID" value="PS1159_v2.g9825.t1"/>
    <property type="gene ID" value="PS1159_v2.g9825"/>
</dbReference>
<proteinExistence type="predicted"/>
<protein>
    <submittedName>
        <fullName evidence="2">Uncharacterized protein</fullName>
    </submittedName>
</protein>
<evidence type="ECO:0000313" key="2">
    <source>
        <dbReference type="WBParaSite" id="PS1159_v2.g9825.t1"/>
    </source>
</evidence>
<accession>A0AC35GXW7</accession>
<dbReference type="Proteomes" id="UP000887580">
    <property type="component" value="Unplaced"/>
</dbReference>
<sequence>MDFELGAKSAAMYVYPTIVPRLSQFHLSQSIMKKVKKEHLLNTYETDDEFKIAIRALAALPYLPLNLIRRGFQVLEQRCPDDAEPVYMYFKNTYIQTRRGREPRFPPVLWNQHDAVLVDLGRTNNALEAYNLNLKMHLTAYHPPLSRVIEVLKAEEDNTYSQMR</sequence>
<reference evidence="2" key="1">
    <citation type="submission" date="2022-11" db="UniProtKB">
        <authorList>
            <consortium name="WormBaseParasite"/>
        </authorList>
    </citation>
    <scope>IDENTIFICATION</scope>
</reference>